<dbReference type="Pfam" id="PF08395">
    <property type="entry name" value="7tm_7"/>
    <property type="match status" value="1"/>
</dbReference>
<comment type="caution">
    <text evidence="6">Lacks conserved residue(s) required for the propagation of feature annotation.</text>
</comment>
<dbReference type="EMBL" id="BK006607">
    <property type="protein sequence ID" value="DAA06387.1"/>
    <property type="molecule type" value="Genomic_DNA"/>
</dbReference>
<feature type="transmembrane region" description="Helical" evidence="6">
    <location>
        <begin position="263"/>
        <end position="282"/>
    </location>
</feature>
<evidence type="ECO:0000313" key="9">
    <source>
        <dbReference type="Proteomes" id="UP000005204"/>
    </source>
</evidence>
<proteinExistence type="inferred from homology"/>
<protein>
    <recommendedName>
        <fullName evidence="6">Gustatory receptor</fullName>
    </recommendedName>
</protein>
<evidence type="ECO:0000256" key="5">
    <source>
        <dbReference type="ARBA" id="ARBA00023136"/>
    </source>
</evidence>
<gene>
    <name evidence="7" type="primary">Gr50</name>
</gene>
<name>B7FF40_BOMMO</name>
<evidence type="ECO:0000256" key="3">
    <source>
        <dbReference type="ARBA" id="ARBA00022692"/>
    </source>
</evidence>
<keyword evidence="4 6" id="KW-1133">Transmembrane helix</keyword>
<keyword evidence="9" id="KW-1185">Reference proteome</keyword>
<evidence type="ECO:0000256" key="6">
    <source>
        <dbReference type="RuleBase" id="RU363108"/>
    </source>
</evidence>
<keyword evidence="6" id="KW-0807">Transducer</keyword>
<evidence type="ECO:0000256" key="1">
    <source>
        <dbReference type="ARBA" id="ARBA00004651"/>
    </source>
</evidence>
<dbReference type="InterPro" id="IPR013604">
    <property type="entry name" value="7TM_chemorcpt"/>
</dbReference>
<evidence type="ECO:0000256" key="2">
    <source>
        <dbReference type="ARBA" id="ARBA00022475"/>
    </source>
</evidence>
<evidence type="ECO:0000313" key="8">
    <source>
        <dbReference type="EnsemblMetazoa" id="XP_037867649.1"/>
    </source>
</evidence>
<accession>B7FF40</accession>
<comment type="similarity">
    <text evidence="6">Belongs to the insect chemoreceptor superfamily. Gustatory receptor (GR) family.</text>
</comment>
<comment type="subcellular location">
    <subcellularLocation>
        <location evidence="1 6">Cell membrane</location>
        <topology evidence="1 6">Multi-pass membrane protein</topology>
    </subcellularLocation>
</comment>
<dbReference type="EnsemblMetazoa" id="XM_038011721.1">
    <property type="protein sequence ID" value="XP_037867649.1"/>
    <property type="gene ID" value="LOC119628637"/>
</dbReference>
<sequence length="401" mass="46367">MAGIRTISSKVKPLELPDVSENNFADDGLKIVQPFKFFIYIQAITGINRLYLLKCNKFVLMFSYLYAIFLISFVALVYWTTEPKKNSHLVIRLFTFFEYTLLACISVFLKKKKMIKFFENLSLLDKMLKINKNVNSTCCMKQVFFWVTGSIVYNLIEFYAMEFYDNTNKGLKTIICTYAIALAHDCEQIFFFTLQRVVYLRLLVVKRHIQEYFKVDEDSSRKKPNKYEMLSNNVQLNLTALHEVYALLHNCAEKLNTVMSIPVLLMLFTSGLSTTILLKFFVRVIQLTDPSNPGSAIGVCMYLIVRCIKYTLLVVISCYYSSITATQVSLIRITIHDAINTVPLGKLQRRKVKAFYLMTKEYSFVYALAGVIKLNMSLPLSYISLCTTYLVIIIQFSKFLD</sequence>
<feature type="transmembrane region" description="Helical" evidence="6">
    <location>
        <begin position="294"/>
        <end position="320"/>
    </location>
</feature>
<organism evidence="7">
    <name type="scientific">Bombyx mori</name>
    <name type="common">Silk moth</name>
    <dbReference type="NCBI Taxonomy" id="7091"/>
    <lineage>
        <taxon>Eukaryota</taxon>
        <taxon>Metazoa</taxon>
        <taxon>Ecdysozoa</taxon>
        <taxon>Arthropoda</taxon>
        <taxon>Hexapoda</taxon>
        <taxon>Insecta</taxon>
        <taxon>Pterygota</taxon>
        <taxon>Neoptera</taxon>
        <taxon>Endopterygota</taxon>
        <taxon>Lepidoptera</taxon>
        <taxon>Glossata</taxon>
        <taxon>Ditrysia</taxon>
        <taxon>Bombycoidea</taxon>
        <taxon>Bombycidae</taxon>
        <taxon>Bombycinae</taxon>
        <taxon>Bombyx</taxon>
    </lineage>
</organism>
<keyword evidence="3 6" id="KW-0812">Transmembrane</keyword>
<feature type="transmembrane region" description="Helical" evidence="6">
    <location>
        <begin position="91"/>
        <end position="109"/>
    </location>
</feature>
<dbReference type="GO" id="GO:0050909">
    <property type="term" value="P:sensory perception of taste"/>
    <property type="evidence" value="ECO:0007669"/>
    <property type="project" value="InterPro"/>
</dbReference>
<reference evidence="7" key="2">
    <citation type="journal article" date="2008" name="Insect Mol. Biol.">
        <title>The gustatory receptor family in the silkworm moth Bombyx mori is characterized by a large expansion of a single lineage of putative bitter receptors.</title>
        <authorList>
            <person name="Wanner K.W."/>
            <person name="Robertson H.M."/>
        </authorList>
    </citation>
    <scope>NUCLEOTIDE SEQUENCE</scope>
</reference>
<reference evidence="8" key="3">
    <citation type="submission" date="2022-06" db="UniProtKB">
        <authorList>
            <consortium name="EnsemblMetazoa"/>
        </authorList>
    </citation>
    <scope>IDENTIFICATION</scope>
    <source>
        <strain evidence="8">p50T (Dazao)</strain>
    </source>
</reference>
<dbReference type="GO" id="GO:0007165">
    <property type="term" value="P:signal transduction"/>
    <property type="evidence" value="ECO:0007669"/>
    <property type="project" value="UniProtKB-KW"/>
</dbReference>
<comment type="function">
    <text evidence="6">Gustatory receptor which mediates acceptance or avoidance behavior, depending on its substrates.</text>
</comment>
<feature type="transmembrane region" description="Helical" evidence="6">
    <location>
        <begin position="58"/>
        <end position="79"/>
    </location>
</feature>
<reference evidence="9" key="1">
    <citation type="journal article" date="2008" name="Insect Biochem. Mol. Biol.">
        <title>The genome of a lepidopteran model insect, the silkworm Bombyx mori.</title>
        <authorList>
            <consortium name="International Silkworm Genome Consortium"/>
        </authorList>
    </citation>
    <scope>NUCLEOTIDE SEQUENCE [LARGE SCALE GENOMIC DNA]</scope>
    <source>
        <strain evidence="9">p50T</strain>
    </source>
</reference>
<evidence type="ECO:0000313" key="7">
    <source>
        <dbReference type="EMBL" id="DAA06387.1"/>
    </source>
</evidence>
<dbReference type="Proteomes" id="UP000005204">
    <property type="component" value="Unassembled WGS sequence"/>
</dbReference>
<keyword evidence="2 6" id="KW-1003">Cell membrane</keyword>
<keyword evidence="5 6" id="KW-0472">Membrane</keyword>
<evidence type="ECO:0000256" key="4">
    <source>
        <dbReference type="ARBA" id="ARBA00022989"/>
    </source>
</evidence>
<keyword evidence="6 7" id="KW-0675">Receptor</keyword>
<dbReference type="AlphaFoldDB" id="B7FF40"/>
<feature type="transmembrane region" description="Helical" evidence="6">
    <location>
        <begin position="380"/>
        <end position="400"/>
    </location>
</feature>
<dbReference type="GO" id="GO:0005886">
    <property type="term" value="C:plasma membrane"/>
    <property type="evidence" value="ECO:0007669"/>
    <property type="project" value="UniProtKB-SubCell"/>
</dbReference>